<evidence type="ECO:0000313" key="2">
    <source>
        <dbReference type="EMBL" id="MDO5969418.1"/>
    </source>
</evidence>
<keyword evidence="1" id="KW-0812">Transmembrane</keyword>
<keyword evidence="1" id="KW-0472">Membrane</keyword>
<feature type="transmembrane region" description="Helical" evidence="1">
    <location>
        <begin position="6"/>
        <end position="22"/>
    </location>
</feature>
<name>A0ABT8W8F9_9FLAO</name>
<organism evidence="2 3">
    <name type="scientific">Flavivirga aquimarina</name>
    <dbReference type="NCBI Taxonomy" id="2027862"/>
    <lineage>
        <taxon>Bacteria</taxon>
        <taxon>Pseudomonadati</taxon>
        <taxon>Bacteroidota</taxon>
        <taxon>Flavobacteriia</taxon>
        <taxon>Flavobacteriales</taxon>
        <taxon>Flavobacteriaceae</taxon>
        <taxon>Flavivirga</taxon>
    </lineage>
</organism>
<evidence type="ECO:0000256" key="1">
    <source>
        <dbReference type="SAM" id="Phobius"/>
    </source>
</evidence>
<dbReference type="Pfam" id="PF16250">
    <property type="entry name" value="DUF4907"/>
    <property type="match status" value="1"/>
</dbReference>
<dbReference type="InterPro" id="IPR032593">
    <property type="entry name" value="DUF4907"/>
</dbReference>
<dbReference type="RefSeq" id="WP_303277109.1">
    <property type="nucleotide sequence ID" value="NZ_JAUOEK010000071.1"/>
</dbReference>
<protein>
    <submittedName>
        <fullName evidence="2">DUF4907 domain-containing protein</fullName>
    </submittedName>
</protein>
<gene>
    <name evidence="2" type="ORF">Q4Q35_06330</name>
</gene>
<accession>A0ABT8W8F9</accession>
<keyword evidence="1" id="KW-1133">Transmembrane helix</keyword>
<proteinExistence type="predicted"/>
<dbReference type="EMBL" id="JAUOEK010000071">
    <property type="protein sequence ID" value="MDO5969418.1"/>
    <property type="molecule type" value="Genomic_DNA"/>
</dbReference>
<dbReference type="Proteomes" id="UP001176883">
    <property type="component" value="Unassembled WGS sequence"/>
</dbReference>
<comment type="caution">
    <text evidence="2">The sequence shown here is derived from an EMBL/GenBank/DDBJ whole genome shotgun (WGS) entry which is preliminary data.</text>
</comment>
<reference evidence="2" key="1">
    <citation type="submission" date="2023-07" db="EMBL/GenBank/DDBJ databases">
        <title>Two novel species in the genus Flavivirga.</title>
        <authorList>
            <person name="Kwon K."/>
        </authorList>
    </citation>
    <scope>NUCLEOTIDE SEQUENCE</scope>
    <source>
        <strain evidence="2">KCTC 52353</strain>
    </source>
</reference>
<keyword evidence="3" id="KW-1185">Reference proteome</keyword>
<sequence>MKKYFVFFLIILSVTLIGFIVLKSDINSIKNDFKTSIYKIKTGFGYSISYNNKLLIKQENIPAIQNNQPFCSFNDAQKVSDLVKEKLEKKETPKISLIELKKLKIQLNCPN</sequence>
<evidence type="ECO:0000313" key="3">
    <source>
        <dbReference type="Proteomes" id="UP001176883"/>
    </source>
</evidence>